<reference evidence="4" key="1">
    <citation type="submission" date="2023-07" db="EMBL/GenBank/DDBJ databases">
        <title>Molecular identification of indigenous halophilic bacteria isolated from red sea cost, biodegradation of synthetic dyes and assessment of degraded metabolite toxicity.</title>
        <authorList>
            <person name="Chaieb K."/>
            <person name="Altayb H.N."/>
        </authorList>
    </citation>
    <scope>NUCLEOTIDE SEQUENCE [LARGE SCALE GENOMIC DNA]</scope>
    <source>
        <strain evidence="4">K20</strain>
    </source>
</reference>
<feature type="signal peptide" evidence="1">
    <location>
        <begin position="1"/>
        <end position="25"/>
    </location>
</feature>
<dbReference type="InterPro" id="IPR003140">
    <property type="entry name" value="PLipase/COase/thioEstase"/>
</dbReference>
<proteinExistence type="predicted"/>
<evidence type="ECO:0000313" key="4">
    <source>
        <dbReference type="Proteomes" id="UP001199044"/>
    </source>
</evidence>
<keyword evidence="1" id="KW-0732">Signal</keyword>
<dbReference type="Gene3D" id="3.40.50.1820">
    <property type="entry name" value="alpha/beta hydrolase"/>
    <property type="match status" value="1"/>
</dbReference>
<dbReference type="InterPro" id="IPR029058">
    <property type="entry name" value="AB_hydrolase_fold"/>
</dbReference>
<accession>A0ABS7YRR7</accession>
<dbReference type="SUPFAM" id="SSF53474">
    <property type="entry name" value="alpha/beta-Hydrolases"/>
    <property type="match status" value="1"/>
</dbReference>
<evidence type="ECO:0000256" key="1">
    <source>
        <dbReference type="SAM" id="SignalP"/>
    </source>
</evidence>
<dbReference type="SUPFAM" id="SSF48452">
    <property type="entry name" value="TPR-like"/>
    <property type="match status" value="1"/>
</dbReference>
<dbReference type="InterPro" id="IPR011990">
    <property type="entry name" value="TPR-like_helical_dom_sf"/>
</dbReference>
<name>A0ABS7YRR7_9VIBR</name>
<protein>
    <recommendedName>
        <fullName evidence="2">Phospholipase/carboxylesterase/thioesterase domain-containing protein</fullName>
    </recommendedName>
</protein>
<organism evidence="3 4">
    <name type="scientific">Vibrio tritonius</name>
    <dbReference type="NCBI Taxonomy" id="1435069"/>
    <lineage>
        <taxon>Bacteria</taxon>
        <taxon>Pseudomonadati</taxon>
        <taxon>Pseudomonadota</taxon>
        <taxon>Gammaproteobacteria</taxon>
        <taxon>Vibrionales</taxon>
        <taxon>Vibrionaceae</taxon>
        <taxon>Vibrio</taxon>
    </lineage>
</organism>
<evidence type="ECO:0000259" key="2">
    <source>
        <dbReference type="Pfam" id="PF02230"/>
    </source>
</evidence>
<feature type="domain" description="Phospholipase/carboxylesterase/thioesterase" evidence="2">
    <location>
        <begin position="224"/>
        <end position="331"/>
    </location>
</feature>
<sequence>MKHLSRIGYAGLLLLALTAPFASYADEQPPQQKSEADIRWDASAPMVNLLLQDAPASKFMEQGDTEKSEWGNYAGALMYYLTATNRDPQNAFAPYQAAAALATLKVTSQAKEYLKEADKRGFWQYYIANNDDEMASVSDSEEYKQLLIHTKARYDVMAKDAGQASIHIPKGKAPAGGWPVLVWLSGYGTEGTQSDGIAKVLGKRVVFIGINGTEKLDHHSFRWSRTDIKSTHLAIQNALTKAKKSTTINTNKVVLMGFSQGALHGAHLITDYSDHYMAALLLSPGGHQTSFNTAAPKGKRIVISYGEDEYASNLKLDKKLSGYFAKDNQLEVATHPGGHFFDKNWKTIYPTYLNTLFSF</sequence>
<dbReference type="Pfam" id="PF02230">
    <property type="entry name" value="Abhydrolase_2"/>
    <property type="match status" value="1"/>
</dbReference>
<keyword evidence="4" id="KW-1185">Reference proteome</keyword>
<comment type="caution">
    <text evidence="3">The sequence shown here is derived from an EMBL/GenBank/DDBJ whole genome shotgun (WGS) entry which is preliminary data.</text>
</comment>
<dbReference type="Proteomes" id="UP001199044">
    <property type="component" value="Unassembled WGS sequence"/>
</dbReference>
<feature type="chain" id="PRO_5046387044" description="Phospholipase/carboxylesterase/thioesterase domain-containing protein" evidence="1">
    <location>
        <begin position="26"/>
        <end position="359"/>
    </location>
</feature>
<evidence type="ECO:0000313" key="3">
    <source>
        <dbReference type="EMBL" id="MCA2018389.1"/>
    </source>
</evidence>
<dbReference type="EMBL" id="JAIWIU010000168">
    <property type="protein sequence ID" value="MCA2018389.1"/>
    <property type="molecule type" value="Genomic_DNA"/>
</dbReference>
<dbReference type="RefSeq" id="WP_225251820.1">
    <property type="nucleotide sequence ID" value="NZ_JAIWIU010000168.1"/>
</dbReference>
<gene>
    <name evidence="3" type="ORF">LDJ79_19890</name>
</gene>